<accession>A0A9P1NAJ4</accession>
<organism evidence="3 4">
    <name type="scientific">Caenorhabditis angaria</name>
    <dbReference type="NCBI Taxonomy" id="860376"/>
    <lineage>
        <taxon>Eukaryota</taxon>
        <taxon>Metazoa</taxon>
        <taxon>Ecdysozoa</taxon>
        <taxon>Nematoda</taxon>
        <taxon>Chromadorea</taxon>
        <taxon>Rhabditida</taxon>
        <taxon>Rhabditina</taxon>
        <taxon>Rhabditomorpha</taxon>
        <taxon>Rhabditoidea</taxon>
        <taxon>Rhabditidae</taxon>
        <taxon>Peloderinae</taxon>
        <taxon>Caenorhabditis</taxon>
    </lineage>
</organism>
<evidence type="ECO:0000256" key="1">
    <source>
        <dbReference type="SAM" id="MobiDB-lite"/>
    </source>
</evidence>
<gene>
    <name evidence="3" type="ORF">CAMP_LOCUS16939</name>
</gene>
<dbReference type="EMBL" id="CANHGI010000006">
    <property type="protein sequence ID" value="CAI5454302.1"/>
    <property type="molecule type" value="Genomic_DNA"/>
</dbReference>
<keyword evidence="4" id="KW-1185">Reference proteome</keyword>
<reference evidence="3" key="1">
    <citation type="submission" date="2022-11" db="EMBL/GenBank/DDBJ databases">
        <authorList>
            <person name="Kikuchi T."/>
        </authorList>
    </citation>
    <scope>NUCLEOTIDE SEQUENCE</scope>
    <source>
        <strain evidence="3">PS1010</strain>
    </source>
</reference>
<evidence type="ECO:0000256" key="2">
    <source>
        <dbReference type="SAM" id="SignalP"/>
    </source>
</evidence>
<name>A0A9P1NAJ4_9PELO</name>
<dbReference type="Proteomes" id="UP001152747">
    <property type="component" value="Unassembled WGS sequence"/>
</dbReference>
<proteinExistence type="predicted"/>
<evidence type="ECO:0000313" key="4">
    <source>
        <dbReference type="Proteomes" id="UP001152747"/>
    </source>
</evidence>
<sequence length="98" mass="10040">MNFYTIAIFAILAVVALAMPQRVIEKTTIIRNGPGFGGHGGFNNGPGRFGGPGQFNNGFNGGFNNGFNRGPGGNFGGPGFGGRGGPTTVIRETVIRPG</sequence>
<dbReference type="AlphaFoldDB" id="A0A9P1NAJ4"/>
<protein>
    <submittedName>
        <fullName evidence="3">Uncharacterized protein</fullName>
    </submittedName>
</protein>
<evidence type="ECO:0000313" key="3">
    <source>
        <dbReference type="EMBL" id="CAI5454302.1"/>
    </source>
</evidence>
<comment type="caution">
    <text evidence="3">The sequence shown here is derived from an EMBL/GenBank/DDBJ whole genome shotgun (WGS) entry which is preliminary data.</text>
</comment>
<feature type="compositionally biased region" description="Gly residues" evidence="1">
    <location>
        <begin position="60"/>
        <end position="85"/>
    </location>
</feature>
<feature type="chain" id="PRO_5040283437" evidence="2">
    <location>
        <begin position="19"/>
        <end position="98"/>
    </location>
</feature>
<feature type="region of interest" description="Disordered" evidence="1">
    <location>
        <begin position="60"/>
        <end position="89"/>
    </location>
</feature>
<keyword evidence="2" id="KW-0732">Signal</keyword>
<feature type="signal peptide" evidence="2">
    <location>
        <begin position="1"/>
        <end position="18"/>
    </location>
</feature>